<dbReference type="HOGENOM" id="CLU_068226_0_0_7"/>
<dbReference type="InterPro" id="IPR002686">
    <property type="entry name" value="Transposase_17"/>
</dbReference>
<dbReference type="GO" id="GO:0006313">
    <property type="term" value="P:DNA transposition"/>
    <property type="evidence" value="ECO:0007669"/>
    <property type="project" value="InterPro"/>
</dbReference>
<dbReference type="PANTHER" id="PTHR34322">
    <property type="entry name" value="TRANSPOSASE, Y1_TNP DOMAIN-CONTAINING"/>
    <property type="match status" value="1"/>
</dbReference>
<feature type="domain" description="Chromosomal replication initiator DnaA C-terminal" evidence="1">
    <location>
        <begin position="232"/>
        <end position="288"/>
    </location>
</feature>
<dbReference type="GO" id="GO:0005524">
    <property type="term" value="F:ATP binding"/>
    <property type="evidence" value="ECO:0007669"/>
    <property type="project" value="InterPro"/>
</dbReference>
<dbReference type="Gene3D" id="1.10.1750.10">
    <property type="match status" value="1"/>
</dbReference>
<dbReference type="GO" id="GO:0006275">
    <property type="term" value="P:regulation of DNA replication"/>
    <property type="evidence" value="ECO:0007669"/>
    <property type="project" value="InterPro"/>
</dbReference>
<dbReference type="InterPro" id="IPR013159">
    <property type="entry name" value="DnaA_C"/>
</dbReference>
<dbReference type="SUPFAM" id="SSF48295">
    <property type="entry name" value="TrpR-like"/>
    <property type="match status" value="1"/>
</dbReference>
<dbReference type="GO" id="GO:0004803">
    <property type="term" value="F:transposase activity"/>
    <property type="evidence" value="ECO:0007669"/>
    <property type="project" value="InterPro"/>
</dbReference>
<feature type="domain" description="Transposase IS200-like" evidence="2">
    <location>
        <begin position="9"/>
        <end position="123"/>
    </location>
</feature>
<evidence type="ECO:0000259" key="1">
    <source>
        <dbReference type="SMART" id="SM00760"/>
    </source>
</evidence>
<dbReference type="Gene3D" id="3.30.70.1290">
    <property type="entry name" value="Transposase IS200-like"/>
    <property type="match status" value="1"/>
</dbReference>
<evidence type="ECO:0000259" key="2">
    <source>
        <dbReference type="SMART" id="SM01321"/>
    </source>
</evidence>
<dbReference type="KEGG" id="gur:Gura_0793"/>
<dbReference type="InterPro" id="IPR036515">
    <property type="entry name" value="Transposase_17_sf"/>
</dbReference>
<dbReference type="SMART" id="SM01321">
    <property type="entry name" value="Y1_Tnp"/>
    <property type="match status" value="1"/>
</dbReference>
<proteinExistence type="predicted"/>
<dbReference type="PANTHER" id="PTHR34322:SF2">
    <property type="entry name" value="TRANSPOSASE IS200-LIKE DOMAIN-CONTAINING PROTEIN"/>
    <property type="match status" value="1"/>
</dbReference>
<gene>
    <name evidence="3" type="ordered locus">Gura_0793</name>
</gene>
<keyword evidence="4" id="KW-1185">Reference proteome</keyword>
<dbReference type="SMART" id="SM00760">
    <property type="entry name" value="Bac_DnaA_C"/>
    <property type="match status" value="1"/>
</dbReference>
<organism evidence="3 4">
    <name type="scientific">Geotalea uraniireducens (strain Rf4)</name>
    <name type="common">Geobacter uraniireducens</name>
    <dbReference type="NCBI Taxonomy" id="351605"/>
    <lineage>
        <taxon>Bacteria</taxon>
        <taxon>Pseudomonadati</taxon>
        <taxon>Thermodesulfobacteriota</taxon>
        <taxon>Desulfuromonadia</taxon>
        <taxon>Geobacterales</taxon>
        <taxon>Geobacteraceae</taxon>
        <taxon>Geotalea</taxon>
    </lineage>
</organism>
<dbReference type="OrthoDB" id="9800147at2"/>
<sequence>MARPLRIEYPGAFYHVTSRGNEKKDIFKSRRDREKFLEYLASATERYGAVVHAYCLMSNHYHLLLETPSGNLSQIMRHINGAYTTYFNVKRKRSGHLFQGRYKAILVEADEYLAELSRYIHLNPVKAGIVERPEHYQWSSYQSFIGQSKPPAWLRTGFILGCFAKKEADARKKYRTFVENMIGKEYESPLSKIFGGSILGSADFIDEISTAHIREKEDANIPALKHFANRPSPEEIMKEAIAALHGNEKLARQVCIYLCHKYSGMRLQEIGDRFNVRDTAISEASRRLVRKMETDEVLGRKVEKIKGKFEKCRM</sequence>
<dbReference type="EMBL" id="CP000698">
    <property type="protein sequence ID" value="ABQ25001.1"/>
    <property type="molecule type" value="Genomic_DNA"/>
</dbReference>
<dbReference type="SUPFAM" id="SSF143422">
    <property type="entry name" value="Transposase IS200-like"/>
    <property type="match status" value="1"/>
</dbReference>
<dbReference type="Pfam" id="PF01797">
    <property type="entry name" value="Y1_Tnp"/>
    <property type="match status" value="1"/>
</dbReference>
<accession>A5GBP1</accession>
<dbReference type="Proteomes" id="UP000006695">
    <property type="component" value="Chromosome"/>
</dbReference>
<evidence type="ECO:0000313" key="4">
    <source>
        <dbReference type="Proteomes" id="UP000006695"/>
    </source>
</evidence>
<dbReference type="STRING" id="351605.Gura_0793"/>
<evidence type="ECO:0008006" key="5">
    <source>
        <dbReference type="Google" id="ProtNLM"/>
    </source>
</evidence>
<protein>
    <recommendedName>
        <fullName evidence="5">Transposase IS200-like domain-containing protein</fullName>
    </recommendedName>
</protein>
<dbReference type="CDD" id="cd06571">
    <property type="entry name" value="Bac_DnaA_C"/>
    <property type="match status" value="1"/>
</dbReference>
<dbReference type="AlphaFoldDB" id="A5GBP1"/>
<dbReference type="RefSeq" id="WP_011937725.1">
    <property type="nucleotide sequence ID" value="NC_009483.1"/>
</dbReference>
<dbReference type="GO" id="GO:0043565">
    <property type="term" value="F:sequence-specific DNA binding"/>
    <property type="evidence" value="ECO:0007669"/>
    <property type="project" value="InterPro"/>
</dbReference>
<dbReference type="NCBIfam" id="NF047646">
    <property type="entry name" value="REP_Tyr_transpos"/>
    <property type="match status" value="1"/>
</dbReference>
<reference evidence="3 4" key="1">
    <citation type="submission" date="2007-05" db="EMBL/GenBank/DDBJ databases">
        <title>Complete sequence of Geobacter uraniireducens Rf4.</title>
        <authorList>
            <consortium name="US DOE Joint Genome Institute"/>
            <person name="Copeland A."/>
            <person name="Lucas S."/>
            <person name="Lapidus A."/>
            <person name="Barry K."/>
            <person name="Detter J.C."/>
            <person name="Glavina del Rio T."/>
            <person name="Hammon N."/>
            <person name="Israni S."/>
            <person name="Dalin E."/>
            <person name="Tice H."/>
            <person name="Pitluck S."/>
            <person name="Chertkov O."/>
            <person name="Brettin T."/>
            <person name="Bruce D."/>
            <person name="Han C."/>
            <person name="Schmutz J."/>
            <person name="Larimer F."/>
            <person name="Land M."/>
            <person name="Hauser L."/>
            <person name="Kyrpides N."/>
            <person name="Mikhailova N."/>
            <person name="Shelobolina E."/>
            <person name="Aklujkar M."/>
            <person name="Lovley D."/>
            <person name="Richardson P."/>
        </authorList>
    </citation>
    <scope>NUCLEOTIDE SEQUENCE [LARGE SCALE GENOMIC DNA]</scope>
    <source>
        <strain evidence="3 4">Rf4</strain>
    </source>
</reference>
<evidence type="ECO:0000313" key="3">
    <source>
        <dbReference type="EMBL" id="ABQ25001.1"/>
    </source>
</evidence>
<dbReference type="InterPro" id="IPR010921">
    <property type="entry name" value="Trp_repressor/repl_initiator"/>
</dbReference>
<name>A5GBP1_GEOUR</name>
<dbReference type="GO" id="GO:0006270">
    <property type="term" value="P:DNA replication initiation"/>
    <property type="evidence" value="ECO:0007669"/>
    <property type="project" value="InterPro"/>
</dbReference>